<protein>
    <submittedName>
        <fullName evidence="1">Uncharacterized protein</fullName>
    </submittedName>
</protein>
<reference evidence="1" key="1">
    <citation type="journal article" date="2015" name="Nature">
        <title>Complex archaea that bridge the gap between prokaryotes and eukaryotes.</title>
        <authorList>
            <person name="Spang A."/>
            <person name="Saw J.H."/>
            <person name="Jorgensen S.L."/>
            <person name="Zaremba-Niedzwiedzka K."/>
            <person name="Martijn J."/>
            <person name="Lind A.E."/>
            <person name="van Eijk R."/>
            <person name="Schleper C."/>
            <person name="Guy L."/>
            <person name="Ettema T.J."/>
        </authorList>
    </citation>
    <scope>NUCLEOTIDE SEQUENCE</scope>
</reference>
<dbReference type="AlphaFoldDB" id="A0A0F9STU3"/>
<gene>
    <name evidence="1" type="ORF">LCGC14_0734030</name>
</gene>
<accession>A0A0F9STU3</accession>
<proteinExistence type="predicted"/>
<sequence length="197" mass="22048">MTKPNHTPGPVELKGLQVPEFGPNDLLVELHVEGYGPIAWADGTPQGEETEGNARLFAAAFNSYDKHCGVRAVECAEGDLLGELLEACKLVCAHPVAVDGKPWQACATAIAKAEPIARGERHKEVWHWVEDKPQGRGLHAMTKKKPWKQPDTRMVRIRDTTYYDLWRIADHDDRGLIQTMAKLVAEGLKRRRMTRHG</sequence>
<organism evidence="1">
    <name type="scientific">marine sediment metagenome</name>
    <dbReference type="NCBI Taxonomy" id="412755"/>
    <lineage>
        <taxon>unclassified sequences</taxon>
        <taxon>metagenomes</taxon>
        <taxon>ecological metagenomes</taxon>
    </lineage>
</organism>
<comment type="caution">
    <text evidence="1">The sequence shown here is derived from an EMBL/GenBank/DDBJ whole genome shotgun (WGS) entry which is preliminary data.</text>
</comment>
<evidence type="ECO:0000313" key="1">
    <source>
        <dbReference type="EMBL" id="KKN40351.1"/>
    </source>
</evidence>
<name>A0A0F9STU3_9ZZZZ</name>
<dbReference type="EMBL" id="LAZR01001710">
    <property type="protein sequence ID" value="KKN40351.1"/>
    <property type="molecule type" value="Genomic_DNA"/>
</dbReference>